<reference evidence="1" key="2">
    <citation type="submission" date="2020-09" db="EMBL/GenBank/DDBJ databases">
        <authorList>
            <person name="Sun Q."/>
            <person name="Zhou Y."/>
        </authorList>
    </citation>
    <scope>NUCLEOTIDE SEQUENCE</scope>
    <source>
        <strain evidence="1">CGMCC 1.15343</strain>
    </source>
</reference>
<dbReference type="SUPFAM" id="SSF140804">
    <property type="entry name" value="YidB-like"/>
    <property type="match status" value="1"/>
</dbReference>
<evidence type="ECO:0000313" key="2">
    <source>
        <dbReference type="Proteomes" id="UP000651668"/>
    </source>
</evidence>
<dbReference type="AlphaFoldDB" id="A0A916U488"/>
<dbReference type="Proteomes" id="UP000651668">
    <property type="component" value="Unassembled WGS sequence"/>
</dbReference>
<evidence type="ECO:0000313" key="1">
    <source>
        <dbReference type="EMBL" id="GGC59352.1"/>
    </source>
</evidence>
<proteinExistence type="predicted"/>
<sequence length="144" mass="13876">MFDQILNVVKEQMASNPQAAAAIPADKADDVHKEVASQIEQGLKGQATGQGGIGGILAAFGGGGSGNPVTGAIKGGLVSSLGSKFGLPPAVTGAVAAALPGILQKLASKATDPNDNSISLESITKGLGGGGGLSGALGNILGKF</sequence>
<accession>A0A916U488</accession>
<reference evidence="1" key="1">
    <citation type="journal article" date="2014" name="Int. J. Syst. Evol. Microbiol.">
        <title>Complete genome sequence of Corynebacterium casei LMG S-19264T (=DSM 44701T), isolated from a smear-ripened cheese.</title>
        <authorList>
            <consortium name="US DOE Joint Genome Institute (JGI-PGF)"/>
            <person name="Walter F."/>
            <person name="Albersmeier A."/>
            <person name="Kalinowski J."/>
            <person name="Ruckert C."/>
        </authorList>
    </citation>
    <scope>NUCLEOTIDE SEQUENCE</scope>
    <source>
        <strain evidence="1">CGMCC 1.15343</strain>
    </source>
</reference>
<evidence type="ECO:0008006" key="3">
    <source>
        <dbReference type="Google" id="ProtNLM"/>
    </source>
</evidence>
<protein>
    <recommendedName>
        <fullName evidence="3">DUF937 domain-containing protein</fullName>
    </recommendedName>
</protein>
<organism evidence="1 2">
    <name type="scientific">Pedobacter quisquiliarum</name>
    <dbReference type="NCBI Taxonomy" id="1834438"/>
    <lineage>
        <taxon>Bacteria</taxon>
        <taxon>Pseudomonadati</taxon>
        <taxon>Bacteroidota</taxon>
        <taxon>Sphingobacteriia</taxon>
        <taxon>Sphingobacteriales</taxon>
        <taxon>Sphingobacteriaceae</taxon>
        <taxon>Pedobacter</taxon>
    </lineage>
</organism>
<dbReference type="InterPro" id="IPR027405">
    <property type="entry name" value="YidB-like"/>
</dbReference>
<name>A0A916U488_9SPHI</name>
<gene>
    <name evidence="1" type="ORF">GCM10011387_11250</name>
</gene>
<dbReference type="EMBL" id="BMIL01000003">
    <property type="protein sequence ID" value="GGC59352.1"/>
    <property type="molecule type" value="Genomic_DNA"/>
</dbReference>
<comment type="caution">
    <text evidence="1">The sequence shown here is derived from an EMBL/GenBank/DDBJ whole genome shotgun (WGS) entry which is preliminary data.</text>
</comment>
<keyword evidence="2" id="KW-1185">Reference proteome</keyword>
<dbReference type="RefSeq" id="WP_188625876.1">
    <property type="nucleotide sequence ID" value="NZ_BMIL01000003.1"/>
</dbReference>